<keyword evidence="12" id="KW-0255">Endonuclease</keyword>
<evidence type="ECO:0000256" key="9">
    <source>
        <dbReference type="ARBA" id="ARBA00023295"/>
    </source>
</evidence>
<dbReference type="FunFam" id="1.10.340.30:FF:000001">
    <property type="entry name" value="Endonuclease III"/>
    <property type="match status" value="1"/>
</dbReference>
<dbReference type="SUPFAM" id="SSF48150">
    <property type="entry name" value="DNA-glycosylase"/>
    <property type="match status" value="1"/>
</dbReference>
<keyword evidence="6 10" id="KW-0408">Iron</keyword>
<dbReference type="GO" id="GO:0019104">
    <property type="term" value="F:DNA N-glycosylase activity"/>
    <property type="evidence" value="ECO:0007669"/>
    <property type="project" value="UniProtKB-UniRule"/>
</dbReference>
<keyword evidence="4 10" id="KW-0227">DNA damage</keyword>
<dbReference type="CDD" id="cd00056">
    <property type="entry name" value="ENDO3c"/>
    <property type="match status" value="1"/>
</dbReference>
<feature type="binding site" evidence="10">
    <location>
        <position position="205"/>
    </location>
    <ligand>
        <name>[4Fe-4S] cluster</name>
        <dbReference type="ChEBI" id="CHEBI:49883"/>
    </ligand>
</feature>
<dbReference type="NCBIfam" id="TIGR01083">
    <property type="entry name" value="nth"/>
    <property type="match status" value="1"/>
</dbReference>
<keyword evidence="3 10" id="KW-0479">Metal-binding</keyword>
<dbReference type="PANTHER" id="PTHR10359:SF18">
    <property type="entry name" value="ENDONUCLEASE III"/>
    <property type="match status" value="1"/>
</dbReference>
<gene>
    <name evidence="10" type="primary">nth</name>
    <name evidence="12" type="ORF">A3A44_03330</name>
</gene>
<dbReference type="Gene3D" id="1.10.340.30">
    <property type="entry name" value="Hypothetical protein, domain 2"/>
    <property type="match status" value="1"/>
</dbReference>
<keyword evidence="7 10" id="KW-0411">Iron-sulfur</keyword>
<sequence>MFGKDITRPWIRGESASAKRTRARKILARLRKRYPNAKIALKFGNPMQLLAAVIMSAQCTDKKVNEVTAMLFKKYRSVDDFADADARIFAREIKPTGFYRAKALAIITSARAIRDEFGGKVPRTMEEILKLRGVARKTANVVLGNAYGVVEGIAVDTHVRRLAQRMGFSTRDDPVKIEKDLMALFPKKEWFKLTYVLIDHGRAICTARGRKCSLCPLKDICPASLA</sequence>
<keyword evidence="10" id="KW-0238">DNA-binding</keyword>
<dbReference type="GO" id="GO:0140078">
    <property type="term" value="F:class I DNA-(apurinic or apyrimidinic site) endonuclease activity"/>
    <property type="evidence" value="ECO:0007669"/>
    <property type="project" value="UniProtKB-EC"/>
</dbReference>
<keyword evidence="10" id="KW-0456">Lyase</keyword>
<evidence type="ECO:0000256" key="4">
    <source>
        <dbReference type="ARBA" id="ARBA00022763"/>
    </source>
</evidence>
<reference evidence="12 13" key="1">
    <citation type="journal article" date="2016" name="Nat. Commun.">
        <title>Thousands of microbial genomes shed light on interconnected biogeochemical processes in an aquifer system.</title>
        <authorList>
            <person name="Anantharaman K."/>
            <person name="Brown C.T."/>
            <person name="Hug L.A."/>
            <person name="Sharon I."/>
            <person name="Castelle C.J."/>
            <person name="Probst A.J."/>
            <person name="Thomas B.C."/>
            <person name="Singh A."/>
            <person name="Wilkins M.J."/>
            <person name="Karaoz U."/>
            <person name="Brodie E.L."/>
            <person name="Williams K.H."/>
            <person name="Hubbard S.S."/>
            <person name="Banfield J.F."/>
        </authorList>
    </citation>
    <scope>NUCLEOTIDE SEQUENCE [LARGE SCALE GENOMIC DNA]</scope>
</reference>
<dbReference type="Gene3D" id="1.10.1670.10">
    <property type="entry name" value="Helix-hairpin-Helix base-excision DNA repair enzymes (C-terminal)"/>
    <property type="match status" value="1"/>
</dbReference>
<evidence type="ECO:0000313" key="12">
    <source>
        <dbReference type="EMBL" id="OHA09819.1"/>
    </source>
</evidence>
<dbReference type="InterPro" id="IPR023170">
    <property type="entry name" value="HhH_base_excis_C"/>
</dbReference>
<feature type="binding site" evidence="10">
    <location>
        <position position="215"/>
    </location>
    <ligand>
        <name>[4Fe-4S] cluster</name>
        <dbReference type="ChEBI" id="CHEBI:49883"/>
    </ligand>
</feature>
<dbReference type="SMART" id="SM00525">
    <property type="entry name" value="FES"/>
    <property type="match status" value="1"/>
</dbReference>
<evidence type="ECO:0000256" key="3">
    <source>
        <dbReference type="ARBA" id="ARBA00022723"/>
    </source>
</evidence>
<keyword evidence="5 10" id="KW-0378">Hydrolase</keyword>
<dbReference type="InterPro" id="IPR003265">
    <property type="entry name" value="HhH-GPD_domain"/>
</dbReference>
<feature type="binding site" evidence="10">
    <location>
        <position position="212"/>
    </location>
    <ligand>
        <name>[4Fe-4S] cluster</name>
        <dbReference type="ChEBI" id="CHEBI:49883"/>
    </ligand>
</feature>
<accession>A0A1G2LG80</accession>
<feature type="binding site" evidence="10">
    <location>
        <position position="221"/>
    </location>
    <ligand>
        <name>[4Fe-4S] cluster</name>
        <dbReference type="ChEBI" id="CHEBI:49883"/>
    </ligand>
</feature>
<comment type="similarity">
    <text evidence="1 10">Belongs to the Nth/MutY family.</text>
</comment>
<proteinExistence type="inferred from homology"/>
<comment type="catalytic activity">
    <reaction evidence="10">
        <text>2'-deoxyribonucleotide-(2'-deoxyribose 5'-phosphate)-2'-deoxyribonucleotide-DNA = a 3'-end 2'-deoxyribonucleotide-(2,3-dehydro-2,3-deoxyribose 5'-phosphate)-DNA + a 5'-end 5'-phospho-2'-deoxyribonucleoside-DNA + H(+)</text>
        <dbReference type="Rhea" id="RHEA:66592"/>
        <dbReference type="Rhea" id="RHEA-COMP:13180"/>
        <dbReference type="Rhea" id="RHEA-COMP:16897"/>
        <dbReference type="Rhea" id="RHEA-COMP:17067"/>
        <dbReference type="ChEBI" id="CHEBI:15378"/>
        <dbReference type="ChEBI" id="CHEBI:136412"/>
        <dbReference type="ChEBI" id="CHEBI:157695"/>
        <dbReference type="ChEBI" id="CHEBI:167181"/>
        <dbReference type="EC" id="4.2.99.18"/>
    </reaction>
</comment>
<keyword evidence="12" id="KW-0540">Nuclease</keyword>
<dbReference type="GO" id="GO:0006285">
    <property type="term" value="P:base-excision repair, AP site formation"/>
    <property type="evidence" value="ECO:0007669"/>
    <property type="project" value="TreeGrafter"/>
</dbReference>
<evidence type="ECO:0000259" key="11">
    <source>
        <dbReference type="SMART" id="SM00478"/>
    </source>
</evidence>
<feature type="domain" description="HhH-GPD" evidence="11">
    <location>
        <begin position="55"/>
        <end position="203"/>
    </location>
</feature>
<dbReference type="AlphaFoldDB" id="A0A1G2LG80"/>
<dbReference type="Proteomes" id="UP000178977">
    <property type="component" value="Unassembled WGS sequence"/>
</dbReference>
<keyword evidence="2 10" id="KW-0004">4Fe-4S</keyword>
<dbReference type="InterPro" id="IPR003651">
    <property type="entry name" value="Endonuclease3_FeS-loop_motif"/>
</dbReference>
<evidence type="ECO:0000256" key="1">
    <source>
        <dbReference type="ARBA" id="ARBA00008343"/>
    </source>
</evidence>
<evidence type="ECO:0000256" key="6">
    <source>
        <dbReference type="ARBA" id="ARBA00023004"/>
    </source>
</evidence>
<dbReference type="EC" id="4.2.99.18" evidence="10"/>
<evidence type="ECO:0000256" key="7">
    <source>
        <dbReference type="ARBA" id="ARBA00023014"/>
    </source>
</evidence>
<protein>
    <recommendedName>
        <fullName evidence="10">Endonuclease III</fullName>
        <ecNumber evidence="10">4.2.99.18</ecNumber>
    </recommendedName>
    <alternativeName>
        <fullName evidence="10">DNA-(apurinic or apyrimidinic site) lyase</fullName>
    </alternativeName>
</protein>
<comment type="caution">
    <text evidence="12">The sequence shown here is derived from an EMBL/GenBank/DDBJ whole genome shotgun (WGS) entry which is preliminary data.</text>
</comment>
<dbReference type="Pfam" id="PF00730">
    <property type="entry name" value="HhH-GPD"/>
    <property type="match status" value="1"/>
</dbReference>
<dbReference type="SMART" id="SM00478">
    <property type="entry name" value="ENDO3c"/>
    <property type="match status" value="1"/>
</dbReference>
<dbReference type="PANTHER" id="PTHR10359">
    <property type="entry name" value="A/G-SPECIFIC ADENINE GLYCOSYLASE/ENDONUCLEASE III"/>
    <property type="match status" value="1"/>
</dbReference>
<dbReference type="InterPro" id="IPR005759">
    <property type="entry name" value="Nth"/>
</dbReference>
<name>A0A1G2LG80_9BACT</name>
<evidence type="ECO:0000256" key="2">
    <source>
        <dbReference type="ARBA" id="ARBA00022485"/>
    </source>
</evidence>
<evidence type="ECO:0000256" key="5">
    <source>
        <dbReference type="ARBA" id="ARBA00022801"/>
    </source>
</evidence>
<keyword evidence="9 10" id="KW-0326">Glycosidase</keyword>
<dbReference type="GO" id="GO:0046872">
    <property type="term" value="F:metal ion binding"/>
    <property type="evidence" value="ECO:0007669"/>
    <property type="project" value="UniProtKB-KW"/>
</dbReference>
<evidence type="ECO:0000256" key="10">
    <source>
        <dbReference type="HAMAP-Rule" id="MF_00942"/>
    </source>
</evidence>
<dbReference type="PIRSF" id="PIRSF001435">
    <property type="entry name" value="Nth"/>
    <property type="match status" value="1"/>
</dbReference>
<comment type="function">
    <text evidence="10">DNA repair enzyme that has both DNA N-glycosylase activity and AP-lyase activity. The DNA N-glycosylase activity releases various damaged pyrimidines from DNA by cleaving the N-glycosidic bond, leaving an AP (apurinic/apyrimidinic) site. The AP-lyase activity cleaves the phosphodiester bond 3' to the AP site by a beta-elimination, leaving a 3'-terminal unsaturated sugar and a product with a terminal 5'-phosphate.</text>
</comment>
<dbReference type="HAMAP" id="MF_00942">
    <property type="entry name" value="Nth"/>
    <property type="match status" value="1"/>
</dbReference>
<keyword evidence="8 10" id="KW-0234">DNA repair</keyword>
<dbReference type="GO" id="GO:0003677">
    <property type="term" value="F:DNA binding"/>
    <property type="evidence" value="ECO:0007669"/>
    <property type="project" value="UniProtKB-UniRule"/>
</dbReference>
<evidence type="ECO:0000256" key="8">
    <source>
        <dbReference type="ARBA" id="ARBA00023204"/>
    </source>
</evidence>
<dbReference type="EMBL" id="MHQT01000012">
    <property type="protein sequence ID" value="OHA09819.1"/>
    <property type="molecule type" value="Genomic_DNA"/>
</dbReference>
<dbReference type="STRING" id="1802281.A3A44_03330"/>
<organism evidence="12 13">
    <name type="scientific">Candidatus Sungbacteria bacterium RIFCSPLOWO2_01_FULL_60_25</name>
    <dbReference type="NCBI Taxonomy" id="1802281"/>
    <lineage>
        <taxon>Bacteria</taxon>
        <taxon>Candidatus Sungiibacteriota</taxon>
    </lineage>
</organism>
<dbReference type="InterPro" id="IPR011257">
    <property type="entry name" value="DNA_glycosylase"/>
</dbReference>
<evidence type="ECO:0000313" key="13">
    <source>
        <dbReference type="Proteomes" id="UP000178977"/>
    </source>
</evidence>
<comment type="cofactor">
    <cofactor evidence="10">
        <name>[4Fe-4S] cluster</name>
        <dbReference type="ChEBI" id="CHEBI:49883"/>
    </cofactor>
    <text evidence="10">Binds 1 [4Fe-4S] cluster.</text>
</comment>
<dbReference type="GO" id="GO:0051539">
    <property type="term" value="F:4 iron, 4 sulfur cluster binding"/>
    <property type="evidence" value="ECO:0007669"/>
    <property type="project" value="UniProtKB-UniRule"/>
</dbReference>